<dbReference type="Proteomes" id="UP000018201">
    <property type="component" value="Unassembled WGS sequence"/>
</dbReference>
<feature type="compositionally biased region" description="Basic and acidic residues" evidence="1">
    <location>
        <begin position="211"/>
        <end position="221"/>
    </location>
</feature>
<evidence type="ECO:0000256" key="1">
    <source>
        <dbReference type="SAM" id="MobiDB-lite"/>
    </source>
</evidence>
<gene>
    <name evidence="2" type="ORF">EPH_0011710</name>
</gene>
<reference evidence="2" key="1">
    <citation type="submission" date="2013-10" db="EMBL/GenBank/DDBJ databases">
        <title>Genomic analysis of the causative agents of coccidiosis in chickens.</title>
        <authorList>
            <person name="Reid A.J."/>
            <person name="Blake D."/>
            <person name="Billington K."/>
            <person name="Browne H."/>
            <person name="Dunn M."/>
            <person name="Hung S."/>
            <person name="Kawahara F."/>
            <person name="Miranda-Saavedra D."/>
            <person name="Mourier T."/>
            <person name="Nagra H."/>
            <person name="Otto T.D."/>
            <person name="Rawlings N."/>
            <person name="Sanchez A."/>
            <person name="Sanders M."/>
            <person name="Subramaniam C."/>
            <person name="Tay Y."/>
            <person name="Dear P."/>
            <person name="Doerig C."/>
            <person name="Gruber A."/>
            <person name="Parkinson J."/>
            <person name="Shirley M."/>
            <person name="Wan K.L."/>
            <person name="Berriman M."/>
            <person name="Tomley F."/>
            <person name="Pain A."/>
        </authorList>
    </citation>
    <scope>NUCLEOTIDE SEQUENCE [LARGE SCALE GENOMIC DNA]</scope>
    <source>
        <strain evidence="2">Houghton</strain>
    </source>
</reference>
<proteinExistence type="predicted"/>
<dbReference type="InterPro" id="IPR010997">
    <property type="entry name" value="HRDC-like_sf"/>
</dbReference>
<keyword evidence="3" id="KW-1185">Reference proteome</keyword>
<feature type="compositionally biased region" description="Polar residues" evidence="1">
    <location>
        <begin position="230"/>
        <end position="242"/>
    </location>
</feature>
<dbReference type="Gene3D" id="1.20.1250.40">
    <property type="match status" value="1"/>
</dbReference>
<organism evidence="2 3">
    <name type="scientific">Eimeria praecox</name>
    <dbReference type="NCBI Taxonomy" id="51316"/>
    <lineage>
        <taxon>Eukaryota</taxon>
        <taxon>Sar</taxon>
        <taxon>Alveolata</taxon>
        <taxon>Apicomplexa</taxon>
        <taxon>Conoidasida</taxon>
        <taxon>Coccidia</taxon>
        <taxon>Eucoccidiorida</taxon>
        <taxon>Eimeriorina</taxon>
        <taxon>Eimeriidae</taxon>
        <taxon>Eimeria</taxon>
    </lineage>
</organism>
<evidence type="ECO:0000313" key="3">
    <source>
        <dbReference type="Proteomes" id="UP000018201"/>
    </source>
</evidence>
<dbReference type="EMBL" id="HG692561">
    <property type="protein sequence ID" value="CDI83179.1"/>
    <property type="molecule type" value="Genomic_DNA"/>
</dbReference>
<feature type="region of interest" description="Disordered" evidence="1">
    <location>
        <begin position="26"/>
        <end position="54"/>
    </location>
</feature>
<dbReference type="InterPro" id="IPR038324">
    <property type="entry name" value="Rpb4/RPC9_sf"/>
</dbReference>
<dbReference type="OrthoDB" id="347701at2759"/>
<dbReference type="GO" id="GO:0000166">
    <property type="term" value="F:nucleotide binding"/>
    <property type="evidence" value="ECO:0007669"/>
    <property type="project" value="InterPro"/>
</dbReference>
<feature type="compositionally biased region" description="Basic residues" evidence="1">
    <location>
        <begin position="283"/>
        <end position="305"/>
    </location>
</feature>
<evidence type="ECO:0008006" key="4">
    <source>
        <dbReference type="Google" id="ProtNLM"/>
    </source>
</evidence>
<sequence>MVQDYIRKTCPYLHLVRAPTDSRYLADRSKSHTGSRIPPKRAGGAQGGNRRATGISAIRSGGVSPLISRRCRECLDFLFHRFGLTELELLTIMNLGAFKPVEIYMYLDDCSTRFTEDDAAEMLGLIDLALMQQQPLPPLPECATNRAAPTDVADRATPMEVDSQAESKKAAYSSSEPEEVHQTQSEAQSGVRGMQLQEQQTQKDANHSIGLRKDAEPDEAKGNASEGHQDQQSPVNNCQQRSELVDLFAPAEQAVHSPAEQAVMPAGQDAGCGDNTSKEAKPRGRAVRGAAKRRPVSRRRRIIDD</sequence>
<dbReference type="VEuPathDB" id="ToxoDB:EPH_0011710"/>
<protein>
    <recommendedName>
        <fullName evidence="4">DNA-directed RNA polymerase III subunit RPC9</fullName>
    </recommendedName>
</protein>
<dbReference type="SUPFAM" id="SSF47819">
    <property type="entry name" value="HRDC-like"/>
    <property type="match status" value="1"/>
</dbReference>
<feature type="region of interest" description="Disordered" evidence="1">
    <location>
        <begin position="151"/>
        <end position="305"/>
    </location>
</feature>
<dbReference type="AlphaFoldDB" id="U6GXC1"/>
<evidence type="ECO:0000313" key="2">
    <source>
        <dbReference type="EMBL" id="CDI83179.1"/>
    </source>
</evidence>
<name>U6GXC1_9EIME</name>
<reference evidence="2" key="2">
    <citation type="submission" date="2013-10" db="EMBL/GenBank/DDBJ databases">
        <authorList>
            <person name="Aslett M."/>
        </authorList>
    </citation>
    <scope>NUCLEOTIDE SEQUENCE [LARGE SCALE GENOMIC DNA]</scope>
    <source>
        <strain evidence="2">Houghton</strain>
    </source>
</reference>
<accession>U6GXC1</accession>